<keyword evidence="6" id="KW-1185">Reference proteome</keyword>
<evidence type="ECO:0000256" key="3">
    <source>
        <dbReference type="ARBA" id="ARBA00023180"/>
    </source>
</evidence>
<keyword evidence="3" id="KW-0325">Glycoprotein</keyword>
<proteinExistence type="predicted"/>
<evidence type="ECO:0000313" key="6">
    <source>
        <dbReference type="Proteomes" id="UP000580681"/>
    </source>
</evidence>
<organism evidence="5 6">
    <name type="scientific">Emberiza fucata</name>
    <dbReference type="NCBI Taxonomy" id="337179"/>
    <lineage>
        <taxon>Eukaryota</taxon>
        <taxon>Metazoa</taxon>
        <taxon>Chordata</taxon>
        <taxon>Craniata</taxon>
        <taxon>Vertebrata</taxon>
        <taxon>Euteleostomi</taxon>
        <taxon>Archelosauria</taxon>
        <taxon>Archosauria</taxon>
        <taxon>Dinosauria</taxon>
        <taxon>Saurischia</taxon>
        <taxon>Theropoda</taxon>
        <taxon>Coelurosauria</taxon>
        <taxon>Aves</taxon>
        <taxon>Neognathae</taxon>
        <taxon>Neoaves</taxon>
        <taxon>Telluraves</taxon>
        <taxon>Australaves</taxon>
        <taxon>Passeriformes</taxon>
        <taxon>Passeroidea</taxon>
        <taxon>Fringillidae</taxon>
        <taxon>Emberizinae</taxon>
        <taxon>Emberizini</taxon>
        <taxon>Emberiza</taxon>
    </lineage>
</organism>
<feature type="repeat" description="CSPG" evidence="4">
    <location>
        <begin position="1"/>
        <end position="89"/>
    </location>
</feature>
<reference evidence="5 6" key="1">
    <citation type="submission" date="2019-09" db="EMBL/GenBank/DDBJ databases">
        <title>Bird 10,000 Genomes (B10K) Project - Family phase.</title>
        <authorList>
            <person name="Zhang G."/>
        </authorList>
    </citation>
    <scope>NUCLEOTIDE SEQUENCE [LARGE SCALE GENOMIC DNA]</scope>
    <source>
        <strain evidence="5">B10K-DU-015-11</strain>
        <tissue evidence="5">Mixed tissue sample</tissue>
    </source>
</reference>
<feature type="non-terminal residue" evidence="5">
    <location>
        <position position="89"/>
    </location>
</feature>
<protein>
    <submittedName>
        <fullName evidence="5">FREM1 protein</fullName>
    </submittedName>
</protein>
<keyword evidence="1" id="KW-0732">Signal</keyword>
<evidence type="ECO:0000256" key="2">
    <source>
        <dbReference type="ARBA" id="ARBA00022737"/>
    </source>
</evidence>
<sequence length="89" mass="9876">GDIAVFTKLLRVPKGGHSYITTDVLLALDGTDRPEELLYVITSPPQYGQIEYVSYPGIPITSFSQMDVARQIVCYVHKAKAVVCEDAFR</sequence>
<gene>
    <name evidence="5" type="primary">Frem1_1</name>
    <name evidence="5" type="ORF">EMBFUC_R01319</name>
</gene>
<accession>A0A7K4VK59</accession>
<comment type="caution">
    <text evidence="5">The sequence shown here is derived from an EMBL/GenBank/DDBJ whole genome shotgun (WGS) entry which is preliminary data.</text>
</comment>
<feature type="non-terminal residue" evidence="5">
    <location>
        <position position="1"/>
    </location>
</feature>
<dbReference type="PANTHER" id="PTHR45739:SF7">
    <property type="entry name" value="FRAS1-RELATED EXTRACELLULAR MATRIX PROTEIN 1"/>
    <property type="match status" value="1"/>
</dbReference>
<dbReference type="AlphaFoldDB" id="A0A7K4VK59"/>
<evidence type="ECO:0000313" key="5">
    <source>
        <dbReference type="EMBL" id="NWR22882.1"/>
    </source>
</evidence>
<dbReference type="Pfam" id="PF16184">
    <property type="entry name" value="Cadherin_3"/>
    <property type="match status" value="1"/>
</dbReference>
<keyword evidence="2" id="KW-0677">Repeat</keyword>
<dbReference type="GO" id="GO:0009653">
    <property type="term" value="P:anatomical structure morphogenesis"/>
    <property type="evidence" value="ECO:0007669"/>
    <property type="project" value="TreeGrafter"/>
</dbReference>
<dbReference type="InterPro" id="IPR051561">
    <property type="entry name" value="FRAS1_ECM"/>
</dbReference>
<dbReference type="Proteomes" id="UP000580681">
    <property type="component" value="Unassembled WGS sequence"/>
</dbReference>
<evidence type="ECO:0000256" key="1">
    <source>
        <dbReference type="ARBA" id="ARBA00022729"/>
    </source>
</evidence>
<dbReference type="EMBL" id="VYZJ01001035">
    <property type="protein sequence ID" value="NWR22882.1"/>
    <property type="molecule type" value="Genomic_DNA"/>
</dbReference>
<evidence type="ECO:0000256" key="4">
    <source>
        <dbReference type="PROSITE-ProRule" id="PRU01201"/>
    </source>
</evidence>
<dbReference type="InterPro" id="IPR039005">
    <property type="entry name" value="CSPG_rpt"/>
</dbReference>
<name>A0A7K4VK59_9EMBE</name>
<dbReference type="PANTHER" id="PTHR45739">
    <property type="entry name" value="MATRIX PROTEIN, PUTATIVE-RELATED"/>
    <property type="match status" value="1"/>
</dbReference>
<dbReference type="PROSITE" id="PS51854">
    <property type="entry name" value="CSPG"/>
    <property type="match status" value="1"/>
</dbReference>